<reference evidence="4" key="1">
    <citation type="journal article" date="2019" name="Int. J. Syst. Evol. Microbiol.">
        <title>The Global Catalogue of Microorganisms (GCM) 10K type strain sequencing project: providing services to taxonomists for standard genome sequencing and annotation.</title>
        <authorList>
            <consortium name="The Broad Institute Genomics Platform"/>
            <consortium name="The Broad Institute Genome Sequencing Center for Infectious Disease"/>
            <person name="Wu L."/>
            <person name="Ma J."/>
        </authorList>
    </citation>
    <scope>NUCLEOTIDE SEQUENCE [LARGE SCALE GENOMIC DNA]</scope>
    <source>
        <strain evidence="4">JCM 4805</strain>
    </source>
</reference>
<accession>A0ABP3LAP6</accession>
<feature type="region of interest" description="Disordered" evidence="1">
    <location>
        <begin position="29"/>
        <end position="59"/>
    </location>
</feature>
<feature type="compositionally biased region" description="Low complexity" evidence="1">
    <location>
        <begin position="29"/>
        <end position="42"/>
    </location>
</feature>
<evidence type="ECO:0008006" key="5">
    <source>
        <dbReference type="Google" id="ProtNLM"/>
    </source>
</evidence>
<feature type="signal peptide" evidence="2">
    <location>
        <begin position="1"/>
        <end position="29"/>
    </location>
</feature>
<evidence type="ECO:0000313" key="4">
    <source>
        <dbReference type="Proteomes" id="UP001500909"/>
    </source>
</evidence>
<evidence type="ECO:0000313" key="3">
    <source>
        <dbReference type="EMBL" id="GAA0496882.1"/>
    </source>
</evidence>
<evidence type="ECO:0000256" key="1">
    <source>
        <dbReference type="SAM" id="MobiDB-lite"/>
    </source>
</evidence>
<proteinExistence type="predicted"/>
<dbReference type="Proteomes" id="UP001500909">
    <property type="component" value="Unassembled WGS sequence"/>
</dbReference>
<evidence type="ECO:0000256" key="2">
    <source>
        <dbReference type="SAM" id="SignalP"/>
    </source>
</evidence>
<organism evidence="3 4">
    <name type="scientific">Streptomyces olivaceiscleroticus</name>
    <dbReference type="NCBI Taxonomy" id="68245"/>
    <lineage>
        <taxon>Bacteria</taxon>
        <taxon>Bacillati</taxon>
        <taxon>Actinomycetota</taxon>
        <taxon>Actinomycetes</taxon>
        <taxon>Kitasatosporales</taxon>
        <taxon>Streptomycetaceae</taxon>
        <taxon>Streptomyces</taxon>
    </lineage>
</organism>
<keyword evidence="2" id="KW-0732">Signal</keyword>
<protein>
    <recommendedName>
        <fullName evidence="5">Secreted protein</fullName>
    </recommendedName>
</protein>
<comment type="caution">
    <text evidence="3">The sequence shown here is derived from an EMBL/GenBank/DDBJ whole genome shotgun (WGS) entry which is preliminary data.</text>
</comment>
<feature type="compositionally biased region" description="Basic and acidic residues" evidence="1">
    <location>
        <begin position="75"/>
        <end position="85"/>
    </location>
</feature>
<name>A0ABP3LAP6_9ACTN</name>
<dbReference type="EMBL" id="BAAABY010000057">
    <property type="protein sequence ID" value="GAA0496882.1"/>
    <property type="molecule type" value="Genomic_DNA"/>
</dbReference>
<feature type="region of interest" description="Disordered" evidence="1">
    <location>
        <begin position="204"/>
        <end position="237"/>
    </location>
</feature>
<keyword evidence="4" id="KW-1185">Reference proteome</keyword>
<feature type="compositionally biased region" description="Polar residues" evidence="1">
    <location>
        <begin position="213"/>
        <end position="224"/>
    </location>
</feature>
<gene>
    <name evidence="3" type="ORF">GCM10010361_73050</name>
</gene>
<sequence>MRMPRKPGLVVTSAVCGALVLGLAGPAAAAATERAAAPPDTAGQAPGADTPQSKDSGGLLGALSDVLHVVGDALKSDDDKSDTQTKAEAQAVADELSRLQGRDVMSTPDNQAGPAAGDAPADIYAQADPYARTDHADADYRATARPENRGPAPQRAQEQSIGVLHSKLLGLMSALDSDDREDLGTAAEETVFATTNLAKTILGSVQRHWGQAPGTSDMPQQSPLSRPPAGETPDTDH</sequence>
<feature type="region of interest" description="Disordered" evidence="1">
    <location>
        <begin position="75"/>
        <end position="117"/>
    </location>
</feature>
<feature type="chain" id="PRO_5046925450" description="Secreted protein" evidence="2">
    <location>
        <begin position="30"/>
        <end position="237"/>
    </location>
</feature>